<dbReference type="Proteomes" id="UP001174909">
    <property type="component" value="Unassembled WGS sequence"/>
</dbReference>
<proteinExistence type="predicted"/>
<keyword evidence="2" id="KW-1185">Reference proteome</keyword>
<gene>
    <name evidence="1" type="ORF">GBAR_LOCUS11249</name>
</gene>
<dbReference type="EMBL" id="CASHTH010001697">
    <property type="protein sequence ID" value="CAI8018543.1"/>
    <property type="molecule type" value="Genomic_DNA"/>
</dbReference>
<protein>
    <submittedName>
        <fullName evidence="1">Uncharacterized protein</fullName>
    </submittedName>
</protein>
<evidence type="ECO:0000313" key="2">
    <source>
        <dbReference type="Proteomes" id="UP001174909"/>
    </source>
</evidence>
<name>A0AA35RX50_GEOBA</name>
<comment type="caution">
    <text evidence="1">The sequence shown here is derived from an EMBL/GenBank/DDBJ whole genome shotgun (WGS) entry which is preliminary data.</text>
</comment>
<reference evidence="1" key="1">
    <citation type="submission" date="2023-03" db="EMBL/GenBank/DDBJ databases">
        <authorList>
            <person name="Steffen K."/>
            <person name="Cardenas P."/>
        </authorList>
    </citation>
    <scope>NUCLEOTIDE SEQUENCE</scope>
</reference>
<organism evidence="1 2">
    <name type="scientific">Geodia barretti</name>
    <name type="common">Barrett's horny sponge</name>
    <dbReference type="NCBI Taxonomy" id="519541"/>
    <lineage>
        <taxon>Eukaryota</taxon>
        <taxon>Metazoa</taxon>
        <taxon>Porifera</taxon>
        <taxon>Demospongiae</taxon>
        <taxon>Heteroscleromorpha</taxon>
        <taxon>Tetractinellida</taxon>
        <taxon>Astrophorina</taxon>
        <taxon>Geodiidae</taxon>
        <taxon>Geodia</taxon>
    </lineage>
</organism>
<sequence>MKELIGDAFKVRGAMHLSINKRGKCFWSTDNNYEINISKAQLLDMVYYLIDNIYVSVGNRVFRQCIGIPMGTDCAPLLANLYLFHFEYVYMRRLISSNMS</sequence>
<accession>A0AA35RX50</accession>
<dbReference type="AlphaFoldDB" id="A0AA35RX50"/>
<feature type="non-terminal residue" evidence="1">
    <location>
        <position position="100"/>
    </location>
</feature>
<evidence type="ECO:0000313" key="1">
    <source>
        <dbReference type="EMBL" id="CAI8018543.1"/>
    </source>
</evidence>